<evidence type="ECO:0000256" key="1">
    <source>
        <dbReference type="SAM" id="MobiDB-lite"/>
    </source>
</evidence>
<reference evidence="2 3" key="1">
    <citation type="journal article" date="2018" name="Genome Biol. Evol.">
        <title>Multiple Roots of Fruiting Body Formation in Amoebozoa.</title>
        <authorList>
            <person name="Hillmann F."/>
            <person name="Forbes G."/>
            <person name="Novohradska S."/>
            <person name="Ferling I."/>
            <person name="Riege K."/>
            <person name="Groth M."/>
            <person name="Westermann M."/>
            <person name="Marz M."/>
            <person name="Spaller T."/>
            <person name="Winckler T."/>
            <person name="Schaap P."/>
            <person name="Glockner G."/>
        </authorList>
    </citation>
    <scope>NUCLEOTIDE SEQUENCE [LARGE SCALE GENOMIC DNA]</scope>
    <source>
        <strain evidence="2 3">Jena</strain>
    </source>
</reference>
<keyword evidence="3" id="KW-1185">Reference proteome</keyword>
<evidence type="ECO:0000313" key="2">
    <source>
        <dbReference type="EMBL" id="PRP85753.1"/>
    </source>
</evidence>
<organism evidence="2 3">
    <name type="scientific">Planoprotostelium fungivorum</name>
    <dbReference type="NCBI Taxonomy" id="1890364"/>
    <lineage>
        <taxon>Eukaryota</taxon>
        <taxon>Amoebozoa</taxon>
        <taxon>Evosea</taxon>
        <taxon>Variosea</taxon>
        <taxon>Cavosteliida</taxon>
        <taxon>Cavosteliaceae</taxon>
        <taxon>Planoprotostelium</taxon>
    </lineage>
</organism>
<dbReference type="AlphaFoldDB" id="A0A2P6NP75"/>
<sequence>MRFQLLSTTQRIKSVGPTARESQDNQRRMFPVEPSCEPQEPELCSR</sequence>
<feature type="compositionally biased region" description="Polar residues" evidence="1">
    <location>
        <begin position="1"/>
        <end position="12"/>
    </location>
</feature>
<comment type="caution">
    <text evidence="2">The sequence shown here is derived from an EMBL/GenBank/DDBJ whole genome shotgun (WGS) entry which is preliminary data.</text>
</comment>
<accession>A0A2P6NP75</accession>
<name>A0A2P6NP75_9EUKA</name>
<dbReference type="EMBL" id="MDYQ01000040">
    <property type="protein sequence ID" value="PRP85753.1"/>
    <property type="molecule type" value="Genomic_DNA"/>
</dbReference>
<gene>
    <name evidence="2" type="ORF">PROFUN_06347</name>
</gene>
<proteinExistence type="predicted"/>
<protein>
    <submittedName>
        <fullName evidence="2">Uncharacterized protein</fullName>
    </submittedName>
</protein>
<evidence type="ECO:0000313" key="3">
    <source>
        <dbReference type="Proteomes" id="UP000241769"/>
    </source>
</evidence>
<dbReference type="InParanoid" id="A0A2P6NP75"/>
<feature type="region of interest" description="Disordered" evidence="1">
    <location>
        <begin position="1"/>
        <end position="46"/>
    </location>
</feature>
<dbReference type="Proteomes" id="UP000241769">
    <property type="component" value="Unassembled WGS sequence"/>
</dbReference>